<feature type="binding site" evidence="15">
    <location>
        <position position="428"/>
    </location>
    <ligand>
        <name>Zn(2+)</name>
        <dbReference type="ChEBI" id="CHEBI:29105"/>
        <label>2</label>
    </ligand>
</feature>
<evidence type="ECO:0000256" key="1">
    <source>
        <dbReference type="ARBA" id="ARBA00004609"/>
    </source>
</evidence>
<keyword evidence="4" id="KW-1003">Cell membrane</keyword>
<keyword evidence="5" id="KW-0597">Phosphoprotein</keyword>
<evidence type="ECO:0000256" key="15">
    <source>
        <dbReference type="PIRSR" id="PIRSR601952-2"/>
    </source>
</evidence>
<feature type="binding site" evidence="15">
    <location>
        <position position="297"/>
    </location>
    <ligand>
        <name>Mg(2+)</name>
        <dbReference type="ChEBI" id="CHEBI:18420"/>
    </ligand>
</feature>
<dbReference type="InterPro" id="IPR017850">
    <property type="entry name" value="Alkaline_phosphatase_core_sf"/>
</dbReference>
<keyword evidence="7 15" id="KW-0479">Metal-binding</keyword>
<dbReference type="AlphaFoldDB" id="A0AAD8EU85"/>
<evidence type="ECO:0000256" key="3">
    <source>
        <dbReference type="ARBA" id="ARBA00012647"/>
    </source>
</evidence>
<accession>A0AAD8EU85</accession>
<sequence>MIEKRKNLKLRKGKAKNVILFIGDGMGVSTLTAARILEGQMRGESGEENRLSFEEFPFSALSKTYSTNQQTSDSAPTMSAIITGVKTDEGVFGVNQAVVRGDYRTVKGNETKTLLEMAEENGKSTGVVTTARLTHATPGACYAHTADRDWESDADILNRSKAAYDAKFSDIASQLIDFKFGDGLEVAIGGGRSKFLPKDFADPEYTDRKGERLDGRNLPEEWTRKYKDSAYIWNKQQFDALDTKKTKHLLGLFERSHLQYEVDRKNDKAGEPSLSEMTSKSIDVLSNNKKGYFLMVEGGRVDHAHHDGNAYRALTDTVELSNAVRTAVSKVNLDETLIIVTADHSHTFTIAGYPARGNNILGLVREVDDNGNVEKSPHTDGGGQPYTTLGYANGKGYRKGTRPTLTDEEVVKPDYKQEATVPLVAETHGGEDVAIFATGVNSHLIGGSMEENWIFYVMQDAFRFKK</sequence>
<dbReference type="PANTHER" id="PTHR11596">
    <property type="entry name" value="ALKALINE PHOSPHATASE"/>
    <property type="match status" value="1"/>
</dbReference>
<dbReference type="EMBL" id="JASAOG010000496">
    <property type="protein sequence ID" value="KAK0038633.1"/>
    <property type="molecule type" value="Genomic_DNA"/>
</dbReference>
<protein>
    <recommendedName>
        <fullName evidence="3">alkaline phosphatase</fullName>
        <ecNumber evidence="3">3.1.3.1</ecNumber>
    </recommendedName>
</protein>
<feature type="binding site" evidence="15">
    <location>
        <position position="343"/>
    </location>
    <ligand>
        <name>Zn(2+)</name>
        <dbReference type="ChEBI" id="CHEBI:29105"/>
        <label>2</label>
    </ligand>
</feature>
<dbReference type="Pfam" id="PF00245">
    <property type="entry name" value="Alk_phosphatase"/>
    <property type="match status" value="1"/>
</dbReference>
<comment type="cofactor">
    <cofactor evidence="15">
        <name>Mg(2+)</name>
        <dbReference type="ChEBI" id="CHEBI:18420"/>
    </cofactor>
    <text evidence="15">Binds 1 Mg(2+) ion.</text>
</comment>
<proteinExistence type="inferred from homology"/>
<evidence type="ECO:0000256" key="2">
    <source>
        <dbReference type="ARBA" id="ARBA00005984"/>
    </source>
</evidence>
<dbReference type="Gene3D" id="3.40.720.10">
    <property type="entry name" value="Alkaline Phosphatase, subunit A"/>
    <property type="match status" value="1"/>
</dbReference>
<feature type="binding site" evidence="15">
    <location>
        <position position="302"/>
    </location>
    <ligand>
        <name>Zn(2+)</name>
        <dbReference type="ChEBI" id="CHEBI:29105"/>
        <label>2</label>
    </ligand>
</feature>
<dbReference type="Proteomes" id="UP001233172">
    <property type="component" value="Unassembled WGS sequence"/>
</dbReference>
<feature type="binding site" evidence="15">
    <location>
        <position position="344"/>
    </location>
    <ligand>
        <name>Mg(2+)</name>
        <dbReference type="ChEBI" id="CHEBI:18420"/>
    </ligand>
</feature>
<evidence type="ECO:0000256" key="10">
    <source>
        <dbReference type="ARBA" id="ARBA00022842"/>
    </source>
</evidence>
<dbReference type="GO" id="GO:0046872">
    <property type="term" value="F:metal ion binding"/>
    <property type="evidence" value="ECO:0007669"/>
    <property type="project" value="UniProtKB-KW"/>
</dbReference>
<keyword evidence="12" id="KW-0325">Glycoprotein</keyword>
<gene>
    <name evidence="17" type="ORF">Bpfe_031577</name>
</gene>
<feature type="binding site" evidence="15">
    <location>
        <position position="306"/>
    </location>
    <ligand>
        <name>Zn(2+)</name>
        <dbReference type="ChEBI" id="CHEBI:29105"/>
        <label>2</label>
    </ligand>
</feature>
<comment type="cofactor">
    <cofactor evidence="15">
        <name>Zn(2+)</name>
        <dbReference type="ChEBI" id="CHEBI:29105"/>
    </cofactor>
    <text evidence="15">Binds 2 Zn(2+) ions.</text>
</comment>
<organism evidence="17 18">
    <name type="scientific">Biomphalaria pfeifferi</name>
    <name type="common">Bloodfluke planorb</name>
    <name type="synonym">Freshwater snail</name>
    <dbReference type="NCBI Taxonomy" id="112525"/>
    <lineage>
        <taxon>Eukaryota</taxon>
        <taxon>Metazoa</taxon>
        <taxon>Spiralia</taxon>
        <taxon>Lophotrochozoa</taxon>
        <taxon>Mollusca</taxon>
        <taxon>Gastropoda</taxon>
        <taxon>Heterobranchia</taxon>
        <taxon>Euthyneura</taxon>
        <taxon>Panpulmonata</taxon>
        <taxon>Hygrophila</taxon>
        <taxon>Lymnaeoidea</taxon>
        <taxon>Planorbidae</taxon>
        <taxon>Biomphalaria</taxon>
    </lineage>
</organism>
<dbReference type="GO" id="GO:0005886">
    <property type="term" value="C:plasma membrane"/>
    <property type="evidence" value="ECO:0007669"/>
    <property type="project" value="UniProtKB-SubCell"/>
</dbReference>
<evidence type="ECO:0000256" key="16">
    <source>
        <dbReference type="RuleBase" id="RU003946"/>
    </source>
</evidence>
<dbReference type="EC" id="3.1.3.1" evidence="3"/>
<keyword evidence="6" id="KW-0336">GPI-anchor</keyword>
<evidence type="ECO:0000256" key="6">
    <source>
        <dbReference type="ARBA" id="ARBA00022622"/>
    </source>
</evidence>
<dbReference type="GO" id="GO:0098552">
    <property type="term" value="C:side of membrane"/>
    <property type="evidence" value="ECO:0007669"/>
    <property type="project" value="UniProtKB-KW"/>
</dbReference>
<keyword evidence="18" id="KW-1185">Reference proteome</keyword>
<feature type="binding site" evidence="15">
    <location>
        <position position="137"/>
    </location>
    <ligand>
        <name>Mg(2+)</name>
        <dbReference type="ChEBI" id="CHEBI:18420"/>
    </ligand>
</feature>
<evidence type="ECO:0000256" key="8">
    <source>
        <dbReference type="ARBA" id="ARBA00022801"/>
    </source>
</evidence>
<evidence type="ECO:0000256" key="14">
    <source>
        <dbReference type="PIRSR" id="PIRSR601952-1"/>
    </source>
</evidence>
<keyword evidence="13" id="KW-0449">Lipoprotein</keyword>
<comment type="similarity">
    <text evidence="2 16">Belongs to the alkaline phosphatase family.</text>
</comment>
<evidence type="ECO:0000313" key="18">
    <source>
        <dbReference type="Proteomes" id="UP001233172"/>
    </source>
</evidence>
<evidence type="ECO:0000256" key="4">
    <source>
        <dbReference type="ARBA" id="ARBA00022475"/>
    </source>
</evidence>
<keyword evidence="8" id="KW-0378">Hydrolase</keyword>
<evidence type="ECO:0000256" key="5">
    <source>
        <dbReference type="ARBA" id="ARBA00022553"/>
    </source>
</evidence>
<feature type="active site" description="Phosphoserine intermediate" evidence="14">
    <location>
        <position position="74"/>
    </location>
</feature>
<dbReference type="InterPro" id="IPR001952">
    <property type="entry name" value="Alkaline_phosphatase"/>
</dbReference>
<comment type="subcellular location">
    <subcellularLocation>
        <location evidence="1">Cell membrane</location>
        <topology evidence="1">Lipid-anchor</topology>
        <topology evidence="1">GPI-anchor</topology>
    </subcellularLocation>
</comment>
<feature type="binding site" evidence="15">
    <location>
        <position position="24"/>
    </location>
    <ligand>
        <name>Zn(2+)</name>
        <dbReference type="ChEBI" id="CHEBI:29105"/>
        <label>2</label>
    </ligand>
</feature>
<evidence type="ECO:0000313" key="17">
    <source>
        <dbReference type="EMBL" id="KAK0038633.1"/>
    </source>
</evidence>
<dbReference type="CDD" id="cd16012">
    <property type="entry name" value="ALP"/>
    <property type="match status" value="1"/>
</dbReference>
<evidence type="ECO:0000256" key="11">
    <source>
        <dbReference type="ARBA" id="ARBA00023136"/>
    </source>
</evidence>
<evidence type="ECO:0000256" key="9">
    <source>
        <dbReference type="ARBA" id="ARBA00022833"/>
    </source>
</evidence>
<keyword evidence="11" id="KW-0472">Membrane</keyword>
<feature type="binding site" evidence="15">
    <location>
        <position position="24"/>
    </location>
    <ligand>
        <name>Mg(2+)</name>
        <dbReference type="ChEBI" id="CHEBI:18420"/>
    </ligand>
</feature>
<feature type="binding site" evidence="15">
    <location>
        <position position="135"/>
    </location>
    <ligand>
        <name>Mg(2+)</name>
        <dbReference type="ChEBI" id="CHEBI:18420"/>
    </ligand>
</feature>
<evidence type="ECO:0000256" key="12">
    <source>
        <dbReference type="ARBA" id="ARBA00023180"/>
    </source>
</evidence>
<evidence type="ECO:0000256" key="7">
    <source>
        <dbReference type="ARBA" id="ARBA00022723"/>
    </source>
</evidence>
<reference evidence="17" key="1">
    <citation type="journal article" date="2023" name="PLoS Negl. Trop. Dis.">
        <title>A genome sequence for Biomphalaria pfeifferi, the major vector snail for the human-infecting parasite Schistosoma mansoni.</title>
        <authorList>
            <person name="Bu L."/>
            <person name="Lu L."/>
            <person name="Laidemitt M.R."/>
            <person name="Zhang S.M."/>
            <person name="Mutuku M."/>
            <person name="Mkoji G."/>
            <person name="Steinauer M."/>
            <person name="Loker E.S."/>
        </authorList>
    </citation>
    <scope>NUCLEOTIDE SEQUENCE</scope>
    <source>
        <strain evidence="17">KasaAsao</strain>
    </source>
</reference>
<comment type="caution">
    <text evidence="17">The sequence shown here is derived from an EMBL/GenBank/DDBJ whole genome shotgun (WGS) entry which is preliminary data.</text>
</comment>
<dbReference type="FunFam" id="3.40.720.10:FF:000008">
    <property type="entry name" value="Alkaline phosphatase"/>
    <property type="match status" value="1"/>
</dbReference>
<keyword evidence="9 15" id="KW-0862">Zinc</keyword>
<dbReference type="SMART" id="SM00098">
    <property type="entry name" value="alkPPc"/>
    <property type="match status" value="1"/>
</dbReference>
<dbReference type="PANTHER" id="PTHR11596:SF5">
    <property type="entry name" value="ALKALINE PHOSPHATASE"/>
    <property type="match status" value="1"/>
</dbReference>
<dbReference type="SUPFAM" id="SSF53649">
    <property type="entry name" value="Alkaline phosphatase-like"/>
    <property type="match status" value="1"/>
</dbReference>
<evidence type="ECO:0000256" key="13">
    <source>
        <dbReference type="ARBA" id="ARBA00023288"/>
    </source>
</evidence>
<keyword evidence="10 15" id="KW-0460">Magnesium</keyword>
<name>A0AAD8EU85_BIOPF</name>
<reference evidence="17" key="2">
    <citation type="submission" date="2023-04" db="EMBL/GenBank/DDBJ databases">
        <authorList>
            <person name="Bu L."/>
            <person name="Lu L."/>
            <person name="Laidemitt M.R."/>
            <person name="Zhang S.M."/>
            <person name="Mutuku M."/>
            <person name="Mkoji G."/>
            <person name="Steinauer M."/>
            <person name="Loker E.S."/>
        </authorList>
    </citation>
    <scope>NUCLEOTIDE SEQUENCE</scope>
    <source>
        <strain evidence="17">KasaAsao</strain>
        <tissue evidence="17">Whole Snail</tissue>
    </source>
</reference>
<dbReference type="PRINTS" id="PR00113">
    <property type="entry name" value="ALKPHPHTASE"/>
</dbReference>
<dbReference type="GO" id="GO:0004035">
    <property type="term" value="F:alkaline phosphatase activity"/>
    <property type="evidence" value="ECO:0007669"/>
    <property type="project" value="UniProtKB-EC"/>
</dbReference>